<dbReference type="AlphaFoldDB" id="G3AUL5"/>
<keyword evidence="6" id="KW-1185">Reference proteome</keyword>
<dbReference type="OMA" id="VWKHDDP"/>
<dbReference type="GO" id="GO:0000182">
    <property type="term" value="F:rDNA binding"/>
    <property type="evidence" value="ECO:0007669"/>
    <property type="project" value="EnsemblFungi"/>
</dbReference>
<organism evidence="6">
    <name type="scientific">Spathaspora passalidarum (strain NRRL Y-27907 / 11-Y1)</name>
    <dbReference type="NCBI Taxonomy" id="619300"/>
    <lineage>
        <taxon>Eukaryota</taxon>
        <taxon>Fungi</taxon>
        <taxon>Dikarya</taxon>
        <taxon>Ascomycota</taxon>
        <taxon>Saccharomycotina</taxon>
        <taxon>Pichiomycetes</taxon>
        <taxon>Debaryomycetaceae</taxon>
        <taxon>Spathaspora</taxon>
    </lineage>
</organism>
<evidence type="ECO:0000256" key="4">
    <source>
        <dbReference type="SAM" id="MobiDB-lite"/>
    </source>
</evidence>
<dbReference type="PANTHER" id="PTHR13213">
    <property type="entry name" value="MYB-BINDING PROTEIN 1A FAMILY MEMBER"/>
    <property type="match status" value="1"/>
</dbReference>
<dbReference type="GO" id="GO:0006364">
    <property type="term" value="P:rRNA processing"/>
    <property type="evidence" value="ECO:0007669"/>
    <property type="project" value="EnsemblFungi"/>
</dbReference>
<dbReference type="GO" id="GO:0009303">
    <property type="term" value="P:rRNA transcription"/>
    <property type="evidence" value="ECO:0007669"/>
    <property type="project" value="EnsemblFungi"/>
</dbReference>
<dbReference type="GO" id="GO:0090070">
    <property type="term" value="P:positive regulation of ribosome biogenesis"/>
    <property type="evidence" value="ECO:0007669"/>
    <property type="project" value="EnsemblFungi"/>
</dbReference>
<evidence type="ECO:0000256" key="1">
    <source>
        <dbReference type="ARBA" id="ARBA00004123"/>
    </source>
</evidence>
<dbReference type="OrthoDB" id="342531at2759"/>
<keyword evidence="3" id="KW-0539">Nucleus</keyword>
<gene>
    <name evidence="5" type="ORF">SPAPADRAFT_143611</name>
</gene>
<accession>G3AUL5</accession>
<evidence type="ECO:0000313" key="5">
    <source>
        <dbReference type="EMBL" id="EGW30571.1"/>
    </source>
</evidence>
<dbReference type="eggNOG" id="KOG1926">
    <property type="taxonomic scope" value="Eukaryota"/>
</dbReference>
<dbReference type="InterPro" id="IPR016024">
    <property type="entry name" value="ARM-type_fold"/>
</dbReference>
<dbReference type="GeneID" id="18870556"/>
<dbReference type="GO" id="GO:0000027">
    <property type="term" value="P:ribosomal large subunit assembly"/>
    <property type="evidence" value="ECO:0007669"/>
    <property type="project" value="EnsemblFungi"/>
</dbReference>
<dbReference type="EMBL" id="GL996505">
    <property type="protein sequence ID" value="EGW30571.1"/>
    <property type="molecule type" value="Genomic_DNA"/>
</dbReference>
<feature type="compositionally biased region" description="Acidic residues" evidence="4">
    <location>
        <begin position="682"/>
        <end position="718"/>
    </location>
</feature>
<dbReference type="GO" id="GO:0006355">
    <property type="term" value="P:regulation of DNA-templated transcription"/>
    <property type="evidence" value="ECO:0007669"/>
    <property type="project" value="InterPro"/>
</dbReference>
<dbReference type="FunCoup" id="G3AUL5">
    <property type="interactions" value="386"/>
</dbReference>
<dbReference type="STRING" id="619300.G3AUL5"/>
<dbReference type="KEGG" id="spaa:SPAPADRAFT_143611"/>
<dbReference type="SUPFAM" id="SSF48371">
    <property type="entry name" value="ARM repeat"/>
    <property type="match status" value="1"/>
</dbReference>
<sequence>MPVSKDHYYKLASELPKERISAATSLISELTSEDSQSEWDYALNRLVKGLITTRQSARFGFSMALTEVVTELIKRNVLTVKDYLKLVLDTTEVRSNMKGKDERGVLFGRLFGLQVLINSGLLLKEQTDTVFDFIDALVHLAGVKSWLRETTIFTLCQFIKTVEGEDHKNEILLRILQSINNAGLNLSTEGIAVYLSIEPELREQLTQQLVNVKANWKFGDPLKKGNLPLLAKVLKDVEVVEDEDTKKQKGNWSTRIPFVWDLILANFNQINEGSDQPSKKKKKSKKTTVESPYISAKEFFKVVVDESLFSDKSSHERKYWGFEIFQKFFTLLADTSSIEYLFTPNLMRCLINQSSQSNRFLNKISVNTLQLIVKHCQQKPELTPIVLKCLLDETKGGCWNFDLVTKSHTIDELFANASKSDIAEYINILLEKFESALSTQEGTNSKKSHDNILKWCLDKIVNLIRKNKQPIEEVFKMLIKYSFFESEVSDNIRDICQERLRSILGEVISVKRDDGRSWSTFCLQLIQKLEKSEKCIVELDEELTSVKSDTMTILNDILELEAKAPSQQLYCFELLFSMVLMELYMMDEETIQVINELKLCYESQFDKSEDIDSGMVLTEVILSFISRKSSLLKKLSNLVWEHFLCGKDEEGKSRLTLESLKLLFDVLVARENKEGEQKLFEGEGEYEEENGDEDEEEDEEEESEDSESDSDDKDDDMSEVDKQTNLKLAEALGIPTGESGEVKFDELDSSEDEEYESDSMDDEQMMAMDDQLSKIFKDRHDQLSNLQSGNKRKLEVLEAKERMIFFKHRVLDLLEIFVKVQPNSHFNLYFIEPLIKLINLTLDKNLGLKAHKLLKTRISKTKITREEVELYAEPKAYLDSLVELVKTLQSQANATKISNQSVVSSYSQGSITISKNIINLDPTLLESIVDIYSDSLKSWTLSSDSKLQPSLFFDFINWINSKKSSI</sequence>
<evidence type="ECO:0000313" key="6">
    <source>
        <dbReference type="Proteomes" id="UP000000709"/>
    </source>
</evidence>
<proteinExistence type="inferred from homology"/>
<dbReference type="GO" id="GO:0032040">
    <property type="term" value="C:small-subunit processome"/>
    <property type="evidence" value="ECO:0007669"/>
    <property type="project" value="EnsemblFungi"/>
</dbReference>
<feature type="region of interest" description="Disordered" evidence="4">
    <location>
        <begin position="675"/>
        <end position="720"/>
    </location>
</feature>
<reference evidence="5 6" key="1">
    <citation type="journal article" date="2011" name="Proc. Natl. Acad. Sci. U.S.A.">
        <title>Comparative genomics of xylose-fermenting fungi for enhanced biofuel production.</title>
        <authorList>
            <person name="Wohlbach D.J."/>
            <person name="Kuo A."/>
            <person name="Sato T.K."/>
            <person name="Potts K.M."/>
            <person name="Salamov A.A."/>
            <person name="LaButti K.M."/>
            <person name="Sun H."/>
            <person name="Clum A."/>
            <person name="Pangilinan J.L."/>
            <person name="Lindquist E.A."/>
            <person name="Lucas S."/>
            <person name="Lapidus A."/>
            <person name="Jin M."/>
            <person name="Gunawan C."/>
            <person name="Balan V."/>
            <person name="Dale B.E."/>
            <person name="Jeffries T.W."/>
            <person name="Zinkel R."/>
            <person name="Barry K.W."/>
            <person name="Grigoriev I.V."/>
            <person name="Gasch A.P."/>
        </authorList>
    </citation>
    <scope>NUCLEOTIDE SEQUENCE [LARGE SCALE GENOMIC DNA]</scope>
    <source>
        <strain evidence="6">NRRL Y-27907 / 11-Y1</strain>
    </source>
</reference>
<comment type="subcellular location">
    <subcellularLocation>
        <location evidence="1">Nucleus</location>
    </subcellularLocation>
</comment>
<feature type="region of interest" description="Disordered" evidence="4">
    <location>
        <begin position="738"/>
        <end position="761"/>
    </location>
</feature>
<dbReference type="HOGENOM" id="CLU_005212_1_0_1"/>
<evidence type="ECO:0000256" key="3">
    <source>
        <dbReference type="ARBA" id="ARBA00023242"/>
    </source>
</evidence>
<evidence type="ECO:0008006" key="7">
    <source>
        <dbReference type="Google" id="ProtNLM"/>
    </source>
</evidence>
<dbReference type="Pfam" id="PF04931">
    <property type="entry name" value="DNA_pol_phi"/>
    <property type="match status" value="1"/>
</dbReference>
<comment type="similarity">
    <text evidence="2">Belongs to the MYBBP1A family.</text>
</comment>
<dbReference type="RefSeq" id="XP_007377542.1">
    <property type="nucleotide sequence ID" value="XM_007377480.1"/>
</dbReference>
<feature type="compositionally biased region" description="Acidic residues" evidence="4">
    <location>
        <begin position="747"/>
        <end position="761"/>
    </location>
</feature>
<evidence type="ECO:0000256" key="2">
    <source>
        <dbReference type="ARBA" id="ARBA00006809"/>
    </source>
</evidence>
<protein>
    <recommendedName>
        <fullName evidence="7">DNA polymerase V</fullName>
    </recommendedName>
</protein>
<name>G3AUL5_SPAPN</name>
<dbReference type="InParanoid" id="G3AUL5"/>
<dbReference type="InterPro" id="IPR007015">
    <property type="entry name" value="DNA_pol_V/MYBBP1A"/>
</dbReference>
<dbReference type="Proteomes" id="UP000000709">
    <property type="component" value="Unassembled WGS sequence"/>
</dbReference>
<dbReference type="PANTHER" id="PTHR13213:SF2">
    <property type="entry name" value="MYB-BINDING PROTEIN 1A"/>
    <property type="match status" value="1"/>
</dbReference>
<dbReference type="GO" id="GO:0042134">
    <property type="term" value="F:rRNA primary transcript binding"/>
    <property type="evidence" value="ECO:0007669"/>
    <property type="project" value="EnsemblFungi"/>
</dbReference>